<evidence type="ECO:0000313" key="9">
    <source>
        <dbReference type="EMBL" id="KAL3714901.1"/>
    </source>
</evidence>
<reference evidence="9 10" key="1">
    <citation type="submission" date="2024-11" db="EMBL/GenBank/DDBJ databases">
        <title>Chromosome-level genome assembly of Eucalyptus globulus Labill. provides insights into its genome evolution.</title>
        <authorList>
            <person name="Li X."/>
        </authorList>
    </citation>
    <scope>NUCLEOTIDE SEQUENCE [LARGE SCALE GENOMIC DNA]</scope>
    <source>
        <strain evidence="9">CL2024</strain>
        <tissue evidence="9">Fresh tender leaves</tissue>
    </source>
</reference>
<dbReference type="PROSITE" id="PS50850">
    <property type="entry name" value="MFS"/>
    <property type="match status" value="1"/>
</dbReference>
<feature type="transmembrane region" description="Helical" evidence="7">
    <location>
        <begin position="185"/>
        <end position="208"/>
    </location>
</feature>
<dbReference type="InterPro" id="IPR005828">
    <property type="entry name" value="MFS_sugar_transport-like"/>
</dbReference>
<evidence type="ECO:0000256" key="2">
    <source>
        <dbReference type="ARBA" id="ARBA00022448"/>
    </source>
</evidence>
<feature type="transmembrane region" description="Helical" evidence="7">
    <location>
        <begin position="120"/>
        <end position="144"/>
    </location>
</feature>
<dbReference type="Pfam" id="PF00083">
    <property type="entry name" value="Sugar_tr"/>
    <property type="match status" value="1"/>
</dbReference>
<dbReference type="PANTHER" id="PTHR48020:SF49">
    <property type="entry name" value="SUGAR TRANSPORTER"/>
    <property type="match status" value="1"/>
</dbReference>
<keyword evidence="10" id="KW-1185">Reference proteome</keyword>
<dbReference type="AlphaFoldDB" id="A0ABD3IKD4"/>
<sequence length="479" mass="51323">MGSVGGEEDGSAGSMRNERNELKESNVLGDHTTCGQHLLEMRRKSSRRFCLRLCSPCFSQHCVGVMSGAIMYMQEDLKIAEVQAEVLVGCLSIVSLFGSLTSGRTSDTIDKTWTMAVGAIVIQVGTAAMTFADSFLVLLLGTLLNGISPSINRGSLTSFPEIFASIGILLGYISNYAFSGLSVHINWSFMLGVGILPSVLIGFALFVIPESPRWLIMQNRVDEARSVLLKTNGDESEVEERLAEIQLAAGANNSAEEQGQKAVWCELLSPSPSLHRMLITGIGLQCFQQLTGTEAVVYYSPEIFKAAGINGKSNLLAATVVVGVTKTSFIIVATVLIDKLGRKPLLYISSISMTVCLCSAGVSLSLLKEGIAGGAAPLAILSVCGTIAFFSAGISPICWVVTSEIFPLRYRAQAAALGAAANRLCSGLVSMSFLSKAMRFHLLVPTAKKRKGIQPLPRVFLLVGSNYFLYPIFRPCHVT</sequence>
<dbReference type="PANTHER" id="PTHR48020">
    <property type="entry name" value="PROTON MYO-INOSITOL COTRANSPORTER"/>
    <property type="match status" value="1"/>
</dbReference>
<evidence type="ECO:0000256" key="4">
    <source>
        <dbReference type="ARBA" id="ARBA00022989"/>
    </source>
</evidence>
<evidence type="ECO:0000256" key="7">
    <source>
        <dbReference type="SAM" id="Phobius"/>
    </source>
</evidence>
<comment type="caution">
    <text evidence="9">The sequence shown here is derived from an EMBL/GenBank/DDBJ whole genome shotgun (WGS) entry which is preliminary data.</text>
</comment>
<feature type="transmembrane region" description="Helical" evidence="7">
    <location>
        <begin position="156"/>
        <end position="173"/>
    </location>
</feature>
<feature type="transmembrane region" description="Helical" evidence="7">
    <location>
        <begin position="315"/>
        <end position="338"/>
    </location>
</feature>
<protein>
    <recommendedName>
        <fullName evidence="8">Major facilitator superfamily (MFS) profile domain-containing protein</fullName>
    </recommendedName>
</protein>
<evidence type="ECO:0000256" key="6">
    <source>
        <dbReference type="SAM" id="MobiDB-lite"/>
    </source>
</evidence>
<evidence type="ECO:0000256" key="5">
    <source>
        <dbReference type="ARBA" id="ARBA00023136"/>
    </source>
</evidence>
<dbReference type="InterPro" id="IPR036259">
    <property type="entry name" value="MFS_trans_sf"/>
</dbReference>
<proteinExistence type="predicted"/>
<evidence type="ECO:0000256" key="1">
    <source>
        <dbReference type="ARBA" id="ARBA00004141"/>
    </source>
</evidence>
<keyword evidence="5 7" id="KW-0472">Membrane</keyword>
<dbReference type="SUPFAM" id="SSF103473">
    <property type="entry name" value="MFS general substrate transporter"/>
    <property type="match status" value="1"/>
</dbReference>
<dbReference type="InterPro" id="IPR050814">
    <property type="entry name" value="Myo-inositol_Transporter"/>
</dbReference>
<keyword evidence="2" id="KW-0813">Transport</keyword>
<evidence type="ECO:0000256" key="3">
    <source>
        <dbReference type="ARBA" id="ARBA00022692"/>
    </source>
</evidence>
<organism evidence="9 10">
    <name type="scientific">Eucalyptus globulus</name>
    <name type="common">Tasmanian blue gum</name>
    <dbReference type="NCBI Taxonomy" id="34317"/>
    <lineage>
        <taxon>Eukaryota</taxon>
        <taxon>Viridiplantae</taxon>
        <taxon>Streptophyta</taxon>
        <taxon>Embryophyta</taxon>
        <taxon>Tracheophyta</taxon>
        <taxon>Spermatophyta</taxon>
        <taxon>Magnoliopsida</taxon>
        <taxon>eudicotyledons</taxon>
        <taxon>Gunneridae</taxon>
        <taxon>Pentapetalae</taxon>
        <taxon>rosids</taxon>
        <taxon>malvids</taxon>
        <taxon>Myrtales</taxon>
        <taxon>Myrtaceae</taxon>
        <taxon>Myrtoideae</taxon>
        <taxon>Eucalypteae</taxon>
        <taxon>Eucalyptus</taxon>
    </lineage>
</organism>
<feature type="domain" description="Major facilitator superfamily (MFS) profile" evidence="8">
    <location>
        <begin position="1"/>
        <end position="479"/>
    </location>
</feature>
<feature type="region of interest" description="Disordered" evidence="6">
    <location>
        <begin position="1"/>
        <end position="22"/>
    </location>
</feature>
<dbReference type="InterPro" id="IPR020846">
    <property type="entry name" value="MFS_dom"/>
</dbReference>
<gene>
    <name evidence="9" type="ORF">ACJRO7_006752</name>
</gene>
<feature type="transmembrane region" description="Helical" evidence="7">
    <location>
        <begin position="344"/>
        <end position="367"/>
    </location>
</feature>
<accession>A0ABD3IKD4</accession>
<keyword evidence="3 7" id="KW-0812">Transmembrane</keyword>
<feature type="compositionally biased region" description="Acidic residues" evidence="6">
    <location>
        <begin position="1"/>
        <end position="10"/>
    </location>
</feature>
<dbReference type="Proteomes" id="UP001634007">
    <property type="component" value="Unassembled WGS sequence"/>
</dbReference>
<dbReference type="EMBL" id="JBJKBG010000011">
    <property type="protein sequence ID" value="KAL3714901.1"/>
    <property type="molecule type" value="Genomic_DNA"/>
</dbReference>
<keyword evidence="4 7" id="KW-1133">Transmembrane helix</keyword>
<dbReference type="Gene3D" id="1.20.1250.20">
    <property type="entry name" value="MFS general substrate transporter like domains"/>
    <property type="match status" value="1"/>
</dbReference>
<evidence type="ECO:0000313" key="10">
    <source>
        <dbReference type="Proteomes" id="UP001634007"/>
    </source>
</evidence>
<name>A0ABD3IKD4_EUCGL</name>
<dbReference type="GO" id="GO:0016020">
    <property type="term" value="C:membrane"/>
    <property type="evidence" value="ECO:0007669"/>
    <property type="project" value="UniProtKB-SubCell"/>
</dbReference>
<evidence type="ECO:0000259" key="8">
    <source>
        <dbReference type="PROSITE" id="PS50850"/>
    </source>
</evidence>
<comment type="subcellular location">
    <subcellularLocation>
        <location evidence="1">Membrane</location>
        <topology evidence="1">Multi-pass membrane protein</topology>
    </subcellularLocation>
</comment>
<feature type="transmembrane region" description="Helical" evidence="7">
    <location>
        <begin position="379"/>
        <end position="402"/>
    </location>
</feature>